<keyword evidence="3" id="KW-1185">Reference proteome</keyword>
<reference evidence="2 3" key="1">
    <citation type="journal article" date="2016" name="Nat. Commun.">
        <title>Ectomycorrhizal ecology is imprinted in the genome of the dominant symbiotic fungus Cenococcum geophilum.</title>
        <authorList>
            <consortium name="DOE Joint Genome Institute"/>
            <person name="Peter M."/>
            <person name="Kohler A."/>
            <person name="Ohm R.A."/>
            <person name="Kuo A."/>
            <person name="Krutzmann J."/>
            <person name="Morin E."/>
            <person name="Arend M."/>
            <person name="Barry K.W."/>
            <person name="Binder M."/>
            <person name="Choi C."/>
            <person name="Clum A."/>
            <person name="Copeland A."/>
            <person name="Grisel N."/>
            <person name="Haridas S."/>
            <person name="Kipfer T."/>
            <person name="LaButti K."/>
            <person name="Lindquist E."/>
            <person name="Lipzen A."/>
            <person name="Maire R."/>
            <person name="Meier B."/>
            <person name="Mihaltcheva S."/>
            <person name="Molinier V."/>
            <person name="Murat C."/>
            <person name="Poggeler S."/>
            <person name="Quandt C.A."/>
            <person name="Sperisen C."/>
            <person name="Tritt A."/>
            <person name="Tisserant E."/>
            <person name="Crous P.W."/>
            <person name="Henrissat B."/>
            <person name="Nehls U."/>
            <person name="Egli S."/>
            <person name="Spatafora J.W."/>
            <person name="Grigoriev I.V."/>
            <person name="Martin F.M."/>
        </authorList>
    </citation>
    <scope>NUCLEOTIDE SEQUENCE [LARGE SCALE GENOMIC DNA]</scope>
    <source>
        <strain evidence="2 3">CBS 459.81</strain>
    </source>
</reference>
<feature type="non-terminal residue" evidence="2">
    <location>
        <position position="1"/>
    </location>
</feature>
<dbReference type="Proteomes" id="UP000250266">
    <property type="component" value="Unassembled WGS sequence"/>
</dbReference>
<dbReference type="AlphaFoldDB" id="A0A8E2J9S5"/>
<dbReference type="OrthoDB" id="3659633at2759"/>
<evidence type="ECO:0000313" key="3">
    <source>
        <dbReference type="Proteomes" id="UP000250266"/>
    </source>
</evidence>
<evidence type="ECO:0000313" key="2">
    <source>
        <dbReference type="EMBL" id="OCK74568.1"/>
    </source>
</evidence>
<proteinExistence type="predicted"/>
<feature type="region of interest" description="Disordered" evidence="1">
    <location>
        <begin position="99"/>
        <end position="144"/>
    </location>
</feature>
<organism evidence="2 3">
    <name type="scientific">Lepidopterella palustris CBS 459.81</name>
    <dbReference type="NCBI Taxonomy" id="1314670"/>
    <lineage>
        <taxon>Eukaryota</taxon>
        <taxon>Fungi</taxon>
        <taxon>Dikarya</taxon>
        <taxon>Ascomycota</taxon>
        <taxon>Pezizomycotina</taxon>
        <taxon>Dothideomycetes</taxon>
        <taxon>Pleosporomycetidae</taxon>
        <taxon>Mytilinidiales</taxon>
        <taxon>Argynnaceae</taxon>
        <taxon>Lepidopterella</taxon>
    </lineage>
</organism>
<name>A0A8E2J9S5_9PEZI</name>
<accession>A0A8E2J9S5</accession>
<evidence type="ECO:0000256" key="1">
    <source>
        <dbReference type="SAM" id="MobiDB-lite"/>
    </source>
</evidence>
<feature type="compositionally biased region" description="Low complexity" evidence="1">
    <location>
        <begin position="100"/>
        <end position="144"/>
    </location>
</feature>
<gene>
    <name evidence="2" type="ORF">K432DRAFT_310467</name>
</gene>
<protein>
    <submittedName>
        <fullName evidence="2">Uncharacterized protein</fullName>
    </submittedName>
</protein>
<sequence length="144" mass="15098">IHFCTENNWQYCRESVTSPFNCAAADNMDNIVSIAIDLNLCCRFYADDKCSISFADASPLNNEQWFPGYSQISDDLKTGMGSYECLVGNTTCPPVAATKSSVGLTPSSSSTSGLSSSSTSGLSSSSTLCLSSSSTSGLSSSPTY</sequence>
<dbReference type="EMBL" id="KV745453">
    <property type="protein sequence ID" value="OCK74568.1"/>
    <property type="molecule type" value="Genomic_DNA"/>
</dbReference>